<keyword evidence="2" id="KW-1185">Reference proteome</keyword>
<dbReference type="InterPro" id="IPR021874">
    <property type="entry name" value="Phage_Mu_Gp27"/>
</dbReference>
<dbReference type="RefSeq" id="WP_289843533.1">
    <property type="nucleotide sequence ID" value="NZ_CATKSH010000006.1"/>
</dbReference>
<protein>
    <submittedName>
        <fullName evidence="1">DUF3486 family protein</fullName>
    </submittedName>
</protein>
<organism evidence="1 2">
    <name type="scientific">Brytella acorum</name>
    <dbReference type="NCBI Taxonomy" id="2959299"/>
    <lineage>
        <taxon>Bacteria</taxon>
        <taxon>Pseudomonadati</taxon>
        <taxon>Pseudomonadota</taxon>
        <taxon>Alphaproteobacteria</taxon>
        <taxon>Acetobacterales</taxon>
        <taxon>Acetobacteraceae</taxon>
        <taxon>Brytella</taxon>
    </lineage>
</organism>
<dbReference type="AlphaFoldDB" id="A0AA35UFX1"/>
<dbReference type="EMBL" id="CATKSH010000006">
    <property type="protein sequence ID" value="CAI9120460.1"/>
    <property type="molecule type" value="Genomic_DNA"/>
</dbReference>
<name>A0AA35UFX1_9PROT</name>
<dbReference type="Proteomes" id="UP001176960">
    <property type="component" value="Unassembled WGS sequence"/>
</dbReference>
<sequence>MGRPSSIDRLPPEIRELINRLRDKGHTIDEIMRKLGELEVVQISRSSVGRYVKARAKIGERLQRTRVISEALIRERGNEPPSRTARLNIELLQTAIFDIFGLLDEGSDEAVADQLKNNPKAIHDIAKAMDHLTRSSRNDLDYERELEASIRAKLATEARSGFEQEAKRQGLSADTVSALMAGAFGVKKDE</sequence>
<evidence type="ECO:0000313" key="1">
    <source>
        <dbReference type="EMBL" id="CAI9120460.1"/>
    </source>
</evidence>
<dbReference type="Pfam" id="PF11985">
    <property type="entry name" value="Phage_Mu_Gp27"/>
    <property type="match status" value="1"/>
</dbReference>
<accession>A0AA35UFX1</accession>
<gene>
    <name evidence="1" type="ORF">LMG32879_001293</name>
</gene>
<proteinExistence type="predicted"/>
<evidence type="ECO:0000313" key="2">
    <source>
        <dbReference type="Proteomes" id="UP001176960"/>
    </source>
</evidence>
<comment type="caution">
    <text evidence="1">The sequence shown here is derived from an EMBL/GenBank/DDBJ whole genome shotgun (WGS) entry which is preliminary data.</text>
</comment>
<reference evidence="1" key="1">
    <citation type="submission" date="2023-03" db="EMBL/GenBank/DDBJ databases">
        <authorList>
            <person name="Cleenwerck I."/>
        </authorList>
    </citation>
    <scope>NUCLEOTIDE SEQUENCE</scope>
    <source>
        <strain evidence="1">LMG 32879</strain>
    </source>
</reference>